<dbReference type="AlphaFoldDB" id="A0A1L9P1E3"/>
<proteinExistence type="predicted"/>
<reference evidence="1 2" key="1">
    <citation type="submission" date="2016-10" db="EMBL/GenBank/DDBJ databases">
        <title>Genome sequence of Planktotalea frisia SH6-1.</title>
        <authorList>
            <person name="Poehlein A."/>
            <person name="Bakenhus I."/>
            <person name="Voget S."/>
            <person name="Brinkhoff T."/>
            <person name="Simon M."/>
        </authorList>
    </citation>
    <scope>NUCLEOTIDE SEQUENCE [LARGE SCALE GENOMIC DNA]</scope>
    <source>
        <strain evidence="1 2">SH6-1</strain>
    </source>
</reference>
<keyword evidence="2" id="KW-1185">Reference proteome</keyword>
<name>A0A1L9P1E3_9RHOB</name>
<dbReference type="Proteomes" id="UP000184514">
    <property type="component" value="Unassembled WGS sequence"/>
</dbReference>
<dbReference type="RefSeq" id="WP_072629097.1">
    <property type="nucleotide sequence ID" value="NZ_JABBAN010000233.1"/>
</dbReference>
<organism evidence="1 2">
    <name type="scientific">Planktotalea frisia</name>
    <dbReference type="NCBI Taxonomy" id="696762"/>
    <lineage>
        <taxon>Bacteria</taxon>
        <taxon>Pseudomonadati</taxon>
        <taxon>Pseudomonadota</taxon>
        <taxon>Alphaproteobacteria</taxon>
        <taxon>Rhodobacterales</taxon>
        <taxon>Paracoccaceae</taxon>
        <taxon>Planktotalea</taxon>
    </lineage>
</organism>
<dbReference type="EMBL" id="MLCB01000033">
    <property type="protein sequence ID" value="OJI95311.1"/>
    <property type="molecule type" value="Genomic_DNA"/>
</dbReference>
<comment type="caution">
    <text evidence="1">The sequence shown here is derived from an EMBL/GenBank/DDBJ whole genome shotgun (WGS) entry which is preliminary data.</text>
</comment>
<gene>
    <name evidence="1" type="ORF">PFRI_04020</name>
</gene>
<accession>A0A1L9P1E3</accession>
<evidence type="ECO:0000313" key="2">
    <source>
        <dbReference type="Proteomes" id="UP000184514"/>
    </source>
</evidence>
<dbReference type="OrthoDB" id="7874863at2"/>
<protein>
    <submittedName>
        <fullName evidence="1">Uncharacterized protein</fullName>
    </submittedName>
</protein>
<sequence length="70" mass="7967">MTYHAADPITISRILDLVRPELRNVASRDELKRRLARLGYGFSDTRRGRMLTTMPHGVEIAPMPPSLTTF</sequence>
<evidence type="ECO:0000313" key="1">
    <source>
        <dbReference type="EMBL" id="OJI95311.1"/>
    </source>
</evidence>